<reference evidence="2 3" key="1">
    <citation type="submission" date="2024-05" db="EMBL/GenBank/DDBJ databases">
        <authorList>
            <person name="Jiang F."/>
        </authorList>
    </citation>
    <scope>NUCLEOTIDE SEQUENCE [LARGE SCALE GENOMIC DNA]</scope>
    <source>
        <strain evidence="2 3">LZ166</strain>
    </source>
</reference>
<gene>
    <name evidence="2" type="ORF">ABGN05_13445</name>
</gene>
<keyword evidence="3" id="KW-1185">Reference proteome</keyword>
<protein>
    <submittedName>
        <fullName evidence="2">Uncharacterized protein</fullName>
    </submittedName>
</protein>
<dbReference type="EMBL" id="JBDPGJ010000003">
    <property type="protein sequence ID" value="MEX0406677.1"/>
    <property type="molecule type" value="Genomic_DNA"/>
</dbReference>
<comment type="caution">
    <text evidence="2">The sequence shown here is derived from an EMBL/GenBank/DDBJ whole genome shotgun (WGS) entry which is preliminary data.</text>
</comment>
<evidence type="ECO:0000313" key="3">
    <source>
        <dbReference type="Proteomes" id="UP001556692"/>
    </source>
</evidence>
<evidence type="ECO:0000256" key="1">
    <source>
        <dbReference type="SAM" id="MobiDB-lite"/>
    </source>
</evidence>
<evidence type="ECO:0000313" key="2">
    <source>
        <dbReference type="EMBL" id="MEX0406677.1"/>
    </source>
</evidence>
<sequence>MMFPDSRARSYSAITESGAAVVRAGRSRFPPDVHGAHRAPPRNRRAAPAIEAERRLPYIRCIDLLDEQLLSRSGAFGFPSRFRCLTGSGTRPTGDNSAD</sequence>
<feature type="region of interest" description="Disordered" evidence="1">
    <location>
        <begin position="27"/>
        <end position="48"/>
    </location>
</feature>
<accession>A0ABV3SIW0</accession>
<dbReference type="RefSeq" id="WP_289153320.1">
    <property type="nucleotide sequence ID" value="NZ_JBDPGJ010000003.1"/>
</dbReference>
<organism evidence="2 3">
    <name type="scientific">Aquibium pacificus</name>
    <dbReference type="NCBI Taxonomy" id="3153579"/>
    <lineage>
        <taxon>Bacteria</taxon>
        <taxon>Pseudomonadati</taxon>
        <taxon>Pseudomonadota</taxon>
        <taxon>Alphaproteobacteria</taxon>
        <taxon>Hyphomicrobiales</taxon>
        <taxon>Phyllobacteriaceae</taxon>
        <taxon>Aquibium</taxon>
    </lineage>
</organism>
<proteinExistence type="predicted"/>
<name>A0ABV3SIW0_9HYPH</name>
<feature type="compositionally biased region" description="Basic residues" evidence="1">
    <location>
        <begin position="36"/>
        <end position="45"/>
    </location>
</feature>
<dbReference type="Proteomes" id="UP001556692">
    <property type="component" value="Unassembled WGS sequence"/>
</dbReference>